<keyword evidence="1" id="KW-0472">Membrane</keyword>
<dbReference type="Pfam" id="PF19628">
    <property type="entry name" value="DUF6132"/>
    <property type="match status" value="1"/>
</dbReference>
<dbReference type="Proteomes" id="UP000198569">
    <property type="component" value="Unassembled WGS sequence"/>
</dbReference>
<proteinExistence type="predicted"/>
<reference evidence="3" key="1">
    <citation type="submission" date="2016-10" db="EMBL/GenBank/DDBJ databases">
        <authorList>
            <person name="Varghese N."/>
            <person name="Submissions S."/>
        </authorList>
    </citation>
    <scope>NUCLEOTIDE SEQUENCE [LARGE SCALE GENOMIC DNA]</scope>
    <source>
        <strain evidence="3">DSM 15718</strain>
    </source>
</reference>
<dbReference type="AlphaFoldDB" id="A0A1H3F8Z8"/>
<dbReference type="InterPro" id="IPR045764">
    <property type="entry name" value="DUF6132"/>
</dbReference>
<evidence type="ECO:0000313" key="3">
    <source>
        <dbReference type="Proteomes" id="UP000198569"/>
    </source>
</evidence>
<feature type="transmembrane region" description="Helical" evidence="1">
    <location>
        <begin position="59"/>
        <end position="76"/>
    </location>
</feature>
<feature type="transmembrane region" description="Helical" evidence="1">
    <location>
        <begin position="21"/>
        <end position="39"/>
    </location>
</feature>
<dbReference type="STRING" id="229203.SAMN05444338_11719"/>
<evidence type="ECO:0000256" key="1">
    <source>
        <dbReference type="SAM" id="Phobius"/>
    </source>
</evidence>
<protein>
    <submittedName>
        <fullName evidence="2">Uncharacterized protein</fullName>
    </submittedName>
</protein>
<organism evidence="2 3">
    <name type="scientific">Flavobacterium degerlachei</name>
    <dbReference type="NCBI Taxonomy" id="229203"/>
    <lineage>
        <taxon>Bacteria</taxon>
        <taxon>Pseudomonadati</taxon>
        <taxon>Bacteroidota</taxon>
        <taxon>Flavobacteriia</taxon>
        <taxon>Flavobacteriales</taxon>
        <taxon>Flavobacteriaceae</taxon>
        <taxon>Flavobacterium</taxon>
    </lineage>
</organism>
<gene>
    <name evidence="2" type="ORF">SAMN05444338_11719</name>
</gene>
<evidence type="ECO:0000313" key="2">
    <source>
        <dbReference type="EMBL" id="SDX87365.1"/>
    </source>
</evidence>
<keyword evidence="1" id="KW-0812">Transmembrane</keyword>
<dbReference type="EMBL" id="FNMV01000017">
    <property type="protein sequence ID" value="SDX87365.1"/>
    <property type="molecule type" value="Genomic_DNA"/>
</dbReference>
<keyword evidence="3" id="KW-1185">Reference proteome</keyword>
<keyword evidence="1" id="KW-1133">Transmembrane helix</keyword>
<sequence>MKKNHVVEVNQNANKMTKKQYIFTGVGVVVGLIAGYAYYHFVGCASGTCAITSKPINSTLYGGLMGGLLFNMFVTSPKKKDTL</sequence>
<name>A0A1H3F8Z8_9FLAO</name>
<accession>A0A1H3F8Z8</accession>